<protein>
    <submittedName>
        <fullName evidence="1">Uncharacterized protein</fullName>
    </submittedName>
</protein>
<reference evidence="1 2" key="1">
    <citation type="journal article" date="2019" name="Int. J. Syst. Evol. Microbiol.">
        <title>The Global Catalogue of Microorganisms (GCM) 10K type strain sequencing project: providing services to taxonomists for standard genome sequencing and annotation.</title>
        <authorList>
            <consortium name="The Broad Institute Genomics Platform"/>
            <consortium name="The Broad Institute Genome Sequencing Center for Infectious Disease"/>
            <person name="Wu L."/>
            <person name="Ma J."/>
        </authorList>
    </citation>
    <scope>NUCLEOTIDE SEQUENCE [LARGE SCALE GENOMIC DNA]</scope>
    <source>
        <strain evidence="1 2">DT85</strain>
    </source>
</reference>
<dbReference type="Proteomes" id="UP001596398">
    <property type="component" value="Unassembled WGS sequence"/>
</dbReference>
<gene>
    <name evidence="1" type="ORF">ACFQJ4_15050</name>
</gene>
<accession>A0ABD5ZT23</accession>
<keyword evidence="2" id="KW-1185">Reference proteome</keyword>
<name>A0ABD5ZT23_9EURY</name>
<sequence length="269" mass="30305">MARLYKYAASSDKSGYYILSGSDEGNATISVTPFGDRLFNRLPYEAGIRNQNRGPRLPSELYWGLFDAGILYTGDEPSSGEPPEAWDDLDEATDVDEDVVGALKDALEELAPSTQTSQQLAATFDFELEEPDTGPTPIWELPESRWADIESFVQAELEDLYAEYVDEGWDLSISFEITEHDGFDKAMLEIIVRNMQGEEYFRHFAYVCPAHGFETIGTVLYSDLDWDLRQYVDAQRYVIKTAVLNLHEQFDLDLGPPSATTEYVTGVES</sequence>
<comment type="caution">
    <text evidence="1">The sequence shown here is derived from an EMBL/GenBank/DDBJ whole genome shotgun (WGS) entry which is preliminary data.</text>
</comment>
<dbReference type="RefSeq" id="WP_276236312.1">
    <property type="nucleotide sequence ID" value="NZ_CP119803.1"/>
</dbReference>
<proteinExistence type="predicted"/>
<dbReference type="GeneID" id="79268355"/>
<evidence type="ECO:0000313" key="1">
    <source>
        <dbReference type="EMBL" id="MFC7236616.1"/>
    </source>
</evidence>
<dbReference type="EMBL" id="JBHTAP010000002">
    <property type="protein sequence ID" value="MFC7236616.1"/>
    <property type="molecule type" value="Genomic_DNA"/>
</dbReference>
<evidence type="ECO:0000313" key="2">
    <source>
        <dbReference type="Proteomes" id="UP001596398"/>
    </source>
</evidence>
<dbReference type="AlphaFoldDB" id="A0ABD5ZT23"/>
<organism evidence="1 2">
    <name type="scientific">Halosegnis marinus</name>
    <dbReference type="NCBI Taxonomy" id="3034023"/>
    <lineage>
        <taxon>Archaea</taxon>
        <taxon>Methanobacteriati</taxon>
        <taxon>Methanobacteriota</taxon>
        <taxon>Stenosarchaea group</taxon>
        <taxon>Halobacteria</taxon>
        <taxon>Halobacteriales</taxon>
        <taxon>Natronomonadaceae</taxon>
        <taxon>Halosegnis</taxon>
    </lineage>
</organism>